<dbReference type="InterPro" id="IPR013976">
    <property type="entry name" value="HDOD"/>
</dbReference>
<organism evidence="2 3">
    <name type="scientific">Magnetofaba australis IT-1</name>
    <dbReference type="NCBI Taxonomy" id="1434232"/>
    <lineage>
        <taxon>Bacteria</taxon>
        <taxon>Pseudomonadati</taxon>
        <taxon>Pseudomonadota</taxon>
        <taxon>Magnetococcia</taxon>
        <taxon>Magnetococcales</taxon>
        <taxon>Magnetococcaceae</taxon>
        <taxon>Magnetofaba</taxon>
    </lineage>
</organism>
<dbReference type="EMBL" id="LVJN01000020">
    <property type="protein sequence ID" value="OSM02046.1"/>
    <property type="molecule type" value="Genomic_DNA"/>
</dbReference>
<evidence type="ECO:0000313" key="3">
    <source>
        <dbReference type="Proteomes" id="UP000194003"/>
    </source>
</evidence>
<keyword evidence="3" id="KW-1185">Reference proteome</keyword>
<dbReference type="InterPro" id="IPR006675">
    <property type="entry name" value="HDIG_dom"/>
</dbReference>
<protein>
    <submittedName>
        <fullName evidence="2">Putative metal dependent phosphohydrolase</fullName>
    </submittedName>
</protein>
<dbReference type="GO" id="GO:0016787">
    <property type="term" value="F:hydrolase activity"/>
    <property type="evidence" value="ECO:0007669"/>
    <property type="project" value="UniProtKB-KW"/>
</dbReference>
<dbReference type="Pfam" id="PF08668">
    <property type="entry name" value="HDOD"/>
    <property type="match status" value="1"/>
</dbReference>
<dbReference type="OrthoDB" id="9803649at2"/>
<dbReference type="NCBIfam" id="TIGR00277">
    <property type="entry name" value="HDIG"/>
    <property type="match status" value="1"/>
</dbReference>
<proteinExistence type="predicted"/>
<name>A0A1Y2K345_9PROT</name>
<dbReference type="SUPFAM" id="SSF109604">
    <property type="entry name" value="HD-domain/PDEase-like"/>
    <property type="match status" value="1"/>
</dbReference>
<evidence type="ECO:0000313" key="2">
    <source>
        <dbReference type="EMBL" id="OSM02046.1"/>
    </source>
</evidence>
<comment type="caution">
    <text evidence="2">The sequence shown here is derived from an EMBL/GenBank/DDBJ whole genome shotgun (WGS) entry which is preliminary data.</text>
</comment>
<dbReference type="STRING" id="1434232.MAIT1_02130"/>
<dbReference type="PANTHER" id="PTHR33525:SF3">
    <property type="entry name" value="RIBONUCLEASE Y"/>
    <property type="match status" value="1"/>
</dbReference>
<dbReference type="PROSITE" id="PS51833">
    <property type="entry name" value="HDOD"/>
    <property type="match status" value="1"/>
</dbReference>
<sequence>MPPLPAKLVRLVDKMPAFPKSVHRVLQLTSDLNFQPKDLVSIIDHDPVMTLKILRMVNASYFGLSRKITSINHAVVFVGINTVKNLALSVATRGMLPKINQGGLDTNQFLLHSVGCGAIAKLLARRLGVSEKDSTDFFVAGLLHDFGKVVFSQYMPEEFREAMRIAKERGISLCEAERITLDADHTLIGATLGERWQLPEELVRAIREHHDPGPEECLLRDCVFVANQMAKKLEIGFAGDALVADMPERLRERFGMDYDGLCENLENLWGELERARLFIHV</sequence>
<dbReference type="PANTHER" id="PTHR33525">
    <property type="match status" value="1"/>
</dbReference>
<evidence type="ECO:0000259" key="1">
    <source>
        <dbReference type="PROSITE" id="PS51833"/>
    </source>
</evidence>
<dbReference type="InterPro" id="IPR052340">
    <property type="entry name" value="RNase_Y/CdgJ"/>
</dbReference>
<gene>
    <name evidence="2" type="ORF">MAIT1_02130</name>
</gene>
<accession>A0A1Y2K345</accession>
<dbReference type="Proteomes" id="UP000194003">
    <property type="component" value="Unassembled WGS sequence"/>
</dbReference>
<dbReference type="AlphaFoldDB" id="A0A1Y2K345"/>
<dbReference type="InterPro" id="IPR003607">
    <property type="entry name" value="HD/PDEase_dom"/>
</dbReference>
<reference evidence="2 3" key="1">
    <citation type="journal article" date="2016" name="BMC Genomics">
        <title>Combined genomic and structural analyses of a cultured magnetotactic bacterium reveals its niche adaptation to a dynamic environment.</title>
        <authorList>
            <person name="Araujo A.C."/>
            <person name="Morillo V."/>
            <person name="Cypriano J."/>
            <person name="Teixeira L.C."/>
            <person name="Leao P."/>
            <person name="Lyra S."/>
            <person name="Almeida L.G."/>
            <person name="Bazylinski D.A."/>
            <person name="Vasconcellos A.T."/>
            <person name="Abreu F."/>
            <person name="Lins U."/>
        </authorList>
    </citation>
    <scope>NUCLEOTIDE SEQUENCE [LARGE SCALE GENOMIC DNA]</scope>
    <source>
        <strain evidence="2 3">IT-1</strain>
    </source>
</reference>
<keyword evidence="2" id="KW-0378">Hydrolase</keyword>
<dbReference type="CDD" id="cd00077">
    <property type="entry name" value="HDc"/>
    <property type="match status" value="1"/>
</dbReference>
<dbReference type="Gene3D" id="1.10.3210.10">
    <property type="entry name" value="Hypothetical protein af1432"/>
    <property type="match status" value="1"/>
</dbReference>
<feature type="domain" description="HDOD" evidence="1">
    <location>
        <begin position="15"/>
        <end position="212"/>
    </location>
</feature>